<dbReference type="EC" id="3.1.3.48" evidence="2"/>
<gene>
    <name evidence="8" type="ORF">SCF082_LOCUS16814</name>
</gene>
<evidence type="ECO:0000259" key="6">
    <source>
        <dbReference type="PROSITE" id="PS50054"/>
    </source>
</evidence>
<evidence type="ECO:0000313" key="8">
    <source>
        <dbReference type="EMBL" id="CAK9024867.1"/>
    </source>
</evidence>
<dbReference type="PROSITE" id="PS50056">
    <property type="entry name" value="TYR_PHOSPHATASE_2"/>
    <property type="match status" value="1"/>
</dbReference>
<accession>A0ABP0KDI2</accession>
<dbReference type="Gene3D" id="3.90.190.10">
    <property type="entry name" value="Protein tyrosine phosphatase superfamily"/>
    <property type="match status" value="1"/>
</dbReference>
<dbReference type="SMART" id="SM00195">
    <property type="entry name" value="DSPc"/>
    <property type="match status" value="1"/>
</dbReference>
<dbReference type="InterPro" id="IPR000387">
    <property type="entry name" value="Tyr_Pase_dom"/>
</dbReference>
<name>A0ABP0KDI2_9DINO</name>
<sequence>MARASRLEPRESAERPDYDEEARKLFAALNLTPGGAANDESSRLHSYRNLDIVWRHPTTGARGVQPGGFGGMLGRLQLRHGTCVHGLDFVRRAGAQVFIGNATASSQKGILQKNRITHIVNCTSDMVNALEGDPSIAYYRFDLYKFFATLDLRSTRGVLEFFLPVFQWIDAAVNSGQSVLIHCLAGAHRAGTTGVAYVMHAADLDHQTAIAACKRCRPVVDPIGDLTNLLAQLDLARQQRKIPDGRRWRSRFSASFVEEITRKTGNAKKFDVFVRMLLSALAQESESVYLDILTARDLEMLRRHANPQGPPTANPVAAPSDKRYVILTYRAEFDKVHYPLPLPPDERSQEDVLRGMVGRLKSELAQAHETIAALQGVPAPIEPDKEQLHLLQIQNKQLSEGLQAMQKEAEQLRAELRLRQGQQNHARDDEVLRLRNELTRCKGEVKSLKDELKQRELAQKRAREKEAAELRAERQKARGVLG</sequence>
<dbReference type="Pfam" id="PF00782">
    <property type="entry name" value="DSPc"/>
    <property type="match status" value="1"/>
</dbReference>
<dbReference type="EMBL" id="CAXAMM010011046">
    <property type="protein sequence ID" value="CAK9024867.1"/>
    <property type="molecule type" value="Genomic_DNA"/>
</dbReference>
<dbReference type="CDD" id="cd14498">
    <property type="entry name" value="DSP"/>
    <property type="match status" value="1"/>
</dbReference>
<dbReference type="PANTHER" id="PTHR10159">
    <property type="entry name" value="DUAL SPECIFICITY PROTEIN PHOSPHATASE"/>
    <property type="match status" value="1"/>
</dbReference>
<evidence type="ECO:0000259" key="7">
    <source>
        <dbReference type="PROSITE" id="PS50056"/>
    </source>
</evidence>
<feature type="domain" description="Tyrosine specific protein phosphatases" evidence="7">
    <location>
        <begin position="160"/>
        <end position="218"/>
    </location>
</feature>
<dbReference type="InterPro" id="IPR000340">
    <property type="entry name" value="Dual-sp_phosphatase_cat-dom"/>
</dbReference>
<comment type="similarity">
    <text evidence="1">Belongs to the protein-tyrosine phosphatase family. Non-receptor class dual specificity subfamily.</text>
</comment>
<evidence type="ECO:0000256" key="2">
    <source>
        <dbReference type="ARBA" id="ARBA00013064"/>
    </source>
</evidence>
<dbReference type="SUPFAM" id="SSF52799">
    <property type="entry name" value="(Phosphotyrosine protein) phosphatases II"/>
    <property type="match status" value="1"/>
</dbReference>
<dbReference type="InterPro" id="IPR020422">
    <property type="entry name" value="TYR_PHOSPHATASE_DUAL_dom"/>
</dbReference>
<feature type="domain" description="Tyrosine-protein phosphatase" evidence="6">
    <location>
        <begin position="88"/>
        <end position="242"/>
    </location>
</feature>
<evidence type="ECO:0000256" key="5">
    <source>
        <dbReference type="SAM" id="MobiDB-lite"/>
    </source>
</evidence>
<organism evidence="8 9">
    <name type="scientific">Durusdinium trenchii</name>
    <dbReference type="NCBI Taxonomy" id="1381693"/>
    <lineage>
        <taxon>Eukaryota</taxon>
        <taxon>Sar</taxon>
        <taxon>Alveolata</taxon>
        <taxon>Dinophyceae</taxon>
        <taxon>Suessiales</taxon>
        <taxon>Symbiodiniaceae</taxon>
        <taxon>Durusdinium</taxon>
    </lineage>
</organism>
<dbReference type="InterPro" id="IPR049733">
    <property type="entry name" value="CCDC61_N"/>
</dbReference>
<dbReference type="CDD" id="cd22284">
    <property type="entry name" value="HD_CCDC61_N"/>
    <property type="match status" value="1"/>
</dbReference>
<feature type="compositionally biased region" description="Basic and acidic residues" evidence="5">
    <location>
        <begin position="459"/>
        <end position="476"/>
    </location>
</feature>
<dbReference type="PROSITE" id="PS50054">
    <property type="entry name" value="TYR_PHOSPHATASE_DUAL"/>
    <property type="match status" value="1"/>
</dbReference>
<proteinExistence type="inferred from homology"/>
<reference evidence="8 9" key="1">
    <citation type="submission" date="2024-02" db="EMBL/GenBank/DDBJ databases">
        <authorList>
            <person name="Chen Y."/>
            <person name="Shah S."/>
            <person name="Dougan E. K."/>
            <person name="Thang M."/>
            <person name="Chan C."/>
        </authorList>
    </citation>
    <scope>NUCLEOTIDE SEQUENCE [LARGE SCALE GENOMIC DNA]</scope>
</reference>
<evidence type="ECO:0000256" key="4">
    <source>
        <dbReference type="ARBA" id="ARBA00022912"/>
    </source>
</evidence>
<feature type="region of interest" description="Disordered" evidence="5">
    <location>
        <begin position="459"/>
        <end position="482"/>
    </location>
</feature>
<dbReference type="InterPro" id="IPR029021">
    <property type="entry name" value="Prot-tyrosine_phosphatase-like"/>
</dbReference>
<evidence type="ECO:0000256" key="1">
    <source>
        <dbReference type="ARBA" id="ARBA00008601"/>
    </source>
</evidence>
<protein>
    <recommendedName>
        <fullName evidence="2">protein-tyrosine-phosphatase</fullName>
        <ecNumber evidence="2">3.1.3.48</ecNumber>
    </recommendedName>
</protein>
<keyword evidence="8" id="KW-0969">Cilium</keyword>
<keyword evidence="8" id="KW-0282">Flagellum</keyword>
<keyword evidence="8" id="KW-0966">Cell projection</keyword>
<keyword evidence="9" id="KW-1185">Reference proteome</keyword>
<keyword evidence="3" id="KW-0378">Hydrolase</keyword>
<evidence type="ECO:0000256" key="3">
    <source>
        <dbReference type="ARBA" id="ARBA00022801"/>
    </source>
</evidence>
<keyword evidence="4" id="KW-0904">Protein phosphatase</keyword>
<dbReference type="PANTHER" id="PTHR10159:SF519">
    <property type="entry name" value="DUAL SPECIFICITY PROTEIN PHOSPHATASE MPK3"/>
    <property type="match status" value="1"/>
</dbReference>
<comment type="caution">
    <text evidence="8">The sequence shown here is derived from an EMBL/GenBank/DDBJ whole genome shotgun (WGS) entry which is preliminary data.</text>
</comment>
<dbReference type="Proteomes" id="UP001642464">
    <property type="component" value="Unassembled WGS sequence"/>
</dbReference>
<evidence type="ECO:0000313" key="9">
    <source>
        <dbReference type="Proteomes" id="UP001642464"/>
    </source>
</evidence>